<sequence>MGTTRSIAMIIIGFLCLLPAACGFPPSSGALPNASSGERAPLDEQQGFRTGALGLPSGRVFPMRLLFSEAEQRKGSSGVKPADWRGRDDHFENFNLPSNPQPGITR</sequence>
<feature type="compositionally biased region" description="Basic and acidic residues" evidence="1">
    <location>
        <begin position="82"/>
        <end position="92"/>
    </location>
</feature>
<protein>
    <submittedName>
        <fullName evidence="2">Uncharacterized protein</fullName>
    </submittedName>
</protein>
<reference evidence="2" key="1">
    <citation type="submission" date="2019-02" db="EMBL/GenBank/DDBJ databases">
        <authorList>
            <person name="Gruber-Vodicka R. H."/>
            <person name="Seah K. B. B."/>
        </authorList>
    </citation>
    <scope>NUCLEOTIDE SEQUENCE</scope>
    <source>
        <strain evidence="2">BECK_M7</strain>
    </source>
</reference>
<dbReference type="AlphaFoldDB" id="A0A450U5Q0"/>
<feature type="region of interest" description="Disordered" evidence="1">
    <location>
        <begin position="28"/>
        <end position="55"/>
    </location>
</feature>
<name>A0A450U5Q0_9GAMM</name>
<organism evidence="2">
    <name type="scientific">Candidatus Kentrum sp. LFY</name>
    <dbReference type="NCBI Taxonomy" id="2126342"/>
    <lineage>
        <taxon>Bacteria</taxon>
        <taxon>Pseudomonadati</taxon>
        <taxon>Pseudomonadota</taxon>
        <taxon>Gammaproteobacteria</taxon>
        <taxon>Candidatus Kentrum</taxon>
    </lineage>
</organism>
<accession>A0A450U5Q0</accession>
<feature type="region of interest" description="Disordered" evidence="1">
    <location>
        <begin position="71"/>
        <end position="106"/>
    </location>
</feature>
<evidence type="ECO:0000313" key="2">
    <source>
        <dbReference type="EMBL" id="VFJ86517.1"/>
    </source>
</evidence>
<gene>
    <name evidence="2" type="ORF">BECKLFY1418B_GA0070995_100379</name>
</gene>
<evidence type="ECO:0000256" key="1">
    <source>
        <dbReference type="SAM" id="MobiDB-lite"/>
    </source>
</evidence>
<proteinExistence type="predicted"/>
<feature type="compositionally biased region" description="Polar residues" evidence="1">
    <location>
        <begin position="95"/>
        <end position="106"/>
    </location>
</feature>
<dbReference type="EMBL" id="CAADFF010000003">
    <property type="protein sequence ID" value="VFJ86517.1"/>
    <property type="molecule type" value="Genomic_DNA"/>
</dbReference>